<dbReference type="RefSeq" id="WP_157475875.1">
    <property type="nucleotide sequence ID" value="NZ_CP046566.1"/>
</dbReference>
<dbReference type="KEGG" id="fls:GLV81_00275"/>
<accession>A0A6I6G2C7</accession>
<proteinExistence type="predicted"/>
<evidence type="ECO:0000256" key="1">
    <source>
        <dbReference type="SAM" id="Phobius"/>
    </source>
</evidence>
<keyword evidence="1" id="KW-1133">Transmembrane helix</keyword>
<keyword evidence="1" id="KW-0812">Transmembrane</keyword>
<name>A0A6I6G2C7_9BACT</name>
<sequence length="157" mass="18750">MVTEKIFKTAKRPYYFYIVVVLWACAFGIFCIELEGTTTSIYYEKSILFLTVTTFVYVLFGRYLATISLSKYCIRIDYVFPWNKGIEFQFETLKEIDFKEYEILDRVTTRWYRGGKRLYLKDEKGKVCQFKYNINPLDNQRLLNELQQKCVSGITFS</sequence>
<protein>
    <submittedName>
        <fullName evidence="2">Uncharacterized protein</fullName>
    </submittedName>
</protein>
<gene>
    <name evidence="2" type="ORF">GLV81_00275</name>
</gene>
<dbReference type="AlphaFoldDB" id="A0A6I6G2C7"/>
<organism evidence="2 3">
    <name type="scientific">Phnomibacter ginsenosidimutans</name>
    <dbReference type="NCBI Taxonomy" id="2676868"/>
    <lineage>
        <taxon>Bacteria</taxon>
        <taxon>Pseudomonadati</taxon>
        <taxon>Bacteroidota</taxon>
        <taxon>Chitinophagia</taxon>
        <taxon>Chitinophagales</taxon>
        <taxon>Chitinophagaceae</taxon>
        <taxon>Phnomibacter</taxon>
    </lineage>
</organism>
<keyword evidence="3" id="KW-1185">Reference proteome</keyword>
<feature type="transmembrane region" description="Helical" evidence="1">
    <location>
        <begin position="14"/>
        <end position="34"/>
    </location>
</feature>
<dbReference type="EMBL" id="CP046566">
    <property type="protein sequence ID" value="QGW26746.1"/>
    <property type="molecule type" value="Genomic_DNA"/>
</dbReference>
<evidence type="ECO:0000313" key="2">
    <source>
        <dbReference type="EMBL" id="QGW26746.1"/>
    </source>
</evidence>
<feature type="transmembrane region" description="Helical" evidence="1">
    <location>
        <begin position="46"/>
        <end position="65"/>
    </location>
</feature>
<reference evidence="2 3" key="1">
    <citation type="submission" date="2019-11" db="EMBL/GenBank/DDBJ databases">
        <authorList>
            <person name="Im W.T."/>
        </authorList>
    </citation>
    <scope>NUCLEOTIDE SEQUENCE [LARGE SCALE GENOMIC DNA]</scope>
    <source>
        <strain evidence="2 3">SB-02</strain>
    </source>
</reference>
<keyword evidence="1" id="KW-0472">Membrane</keyword>
<dbReference type="Proteomes" id="UP000426027">
    <property type="component" value="Chromosome"/>
</dbReference>
<evidence type="ECO:0000313" key="3">
    <source>
        <dbReference type="Proteomes" id="UP000426027"/>
    </source>
</evidence>